<name>A0A0L0D7K7_THETB</name>
<sequence length="333" mass="36223">METVTMVLNKVHGLVGLPESVELPLAVDLLILVGAVIVAKSLMGMIKAFYVYFIRPGKNLRNYGEWAVVTGASDGIGKAYAGEFARAGLNVVLISRTQSRLDEAAAEIAAKSPNVEIKTIAVDMGSGKESGIYETIEAEIGSLNVGILVNNVGMSYDHAEYFDLLDDWRVDTMVELNVAAMNWMTKLVLPGMKERKSGAIVNISSAAGTITDPLYAVYSGTKAYVDFFSRALNVEYAQYGIDVQCQIPFFVTTKLAKIRRSSLFIPTPAGFARASVSKIGYEASIVPFWAHALQAYIFSLLPVRVANAKLMGDHLSLRKRALRRKAEKAAKGE</sequence>
<feature type="transmembrane region" description="Helical" evidence="5">
    <location>
        <begin position="29"/>
        <end position="53"/>
    </location>
</feature>
<dbReference type="PANTHER" id="PTHR43899">
    <property type="entry name" value="RH59310P"/>
    <property type="match status" value="1"/>
</dbReference>
<dbReference type="SUPFAM" id="SSF51735">
    <property type="entry name" value="NAD(P)-binding Rossmann-fold domains"/>
    <property type="match status" value="1"/>
</dbReference>
<evidence type="ECO:0000313" key="6">
    <source>
        <dbReference type="EMBL" id="KNC48339.1"/>
    </source>
</evidence>
<dbReference type="Proteomes" id="UP000054408">
    <property type="component" value="Unassembled WGS sequence"/>
</dbReference>
<dbReference type="AlphaFoldDB" id="A0A0L0D7K7"/>
<dbReference type="GO" id="GO:0016491">
    <property type="term" value="F:oxidoreductase activity"/>
    <property type="evidence" value="ECO:0007669"/>
    <property type="project" value="UniProtKB-KW"/>
</dbReference>
<dbReference type="InterPro" id="IPR002347">
    <property type="entry name" value="SDR_fam"/>
</dbReference>
<dbReference type="Pfam" id="PF00106">
    <property type="entry name" value="adh_short"/>
    <property type="match status" value="1"/>
</dbReference>
<dbReference type="STRING" id="461836.A0A0L0D7K7"/>
<reference evidence="6 7" key="1">
    <citation type="submission" date="2010-05" db="EMBL/GenBank/DDBJ databases">
        <title>The Genome Sequence of Thecamonas trahens ATCC 50062.</title>
        <authorList>
            <consortium name="The Broad Institute Genome Sequencing Platform"/>
            <person name="Russ C."/>
            <person name="Cuomo C."/>
            <person name="Shea T."/>
            <person name="Young S.K."/>
            <person name="Zeng Q."/>
            <person name="Koehrsen M."/>
            <person name="Haas B."/>
            <person name="Borodovsky M."/>
            <person name="Guigo R."/>
            <person name="Alvarado L."/>
            <person name="Berlin A."/>
            <person name="Bochicchio J."/>
            <person name="Borenstein D."/>
            <person name="Chapman S."/>
            <person name="Chen Z."/>
            <person name="Freedman E."/>
            <person name="Gellesch M."/>
            <person name="Goldberg J."/>
            <person name="Griggs A."/>
            <person name="Gujja S."/>
            <person name="Heilman E."/>
            <person name="Heiman D."/>
            <person name="Hepburn T."/>
            <person name="Howarth C."/>
            <person name="Jen D."/>
            <person name="Larson L."/>
            <person name="Mehta T."/>
            <person name="Park D."/>
            <person name="Pearson M."/>
            <person name="Roberts A."/>
            <person name="Saif S."/>
            <person name="Shenoy N."/>
            <person name="Sisk P."/>
            <person name="Stolte C."/>
            <person name="Sykes S."/>
            <person name="Thomson T."/>
            <person name="Walk T."/>
            <person name="White J."/>
            <person name="Yandava C."/>
            <person name="Burger G."/>
            <person name="Gray M.W."/>
            <person name="Holland P.W.H."/>
            <person name="King N."/>
            <person name="Lang F.B.F."/>
            <person name="Roger A.J."/>
            <person name="Ruiz-Trillo I."/>
            <person name="Lander E."/>
            <person name="Nusbaum C."/>
        </authorList>
    </citation>
    <scope>NUCLEOTIDE SEQUENCE [LARGE SCALE GENOMIC DNA]</scope>
    <source>
        <strain evidence="6 7">ATCC 50062</strain>
    </source>
</reference>
<dbReference type="InterPro" id="IPR036291">
    <property type="entry name" value="NAD(P)-bd_dom_sf"/>
</dbReference>
<dbReference type="OMA" id="LVAPGMM"/>
<keyword evidence="3" id="KW-0560">Oxidoreductase</keyword>
<keyword evidence="2" id="KW-0521">NADP</keyword>
<dbReference type="OrthoDB" id="5545019at2759"/>
<dbReference type="CDD" id="cd05356">
    <property type="entry name" value="17beta-HSD1_like_SDR_c"/>
    <property type="match status" value="1"/>
</dbReference>
<dbReference type="PANTHER" id="PTHR43899:SF13">
    <property type="entry name" value="RH59310P"/>
    <property type="match status" value="1"/>
</dbReference>
<proteinExistence type="inferred from homology"/>
<keyword evidence="5" id="KW-1133">Transmembrane helix</keyword>
<keyword evidence="5" id="KW-0812">Transmembrane</keyword>
<evidence type="ECO:0000256" key="1">
    <source>
        <dbReference type="ARBA" id="ARBA00006484"/>
    </source>
</evidence>
<dbReference type="EMBL" id="GL349451">
    <property type="protein sequence ID" value="KNC48339.1"/>
    <property type="molecule type" value="Genomic_DNA"/>
</dbReference>
<dbReference type="Gene3D" id="3.40.50.720">
    <property type="entry name" value="NAD(P)-binding Rossmann-like Domain"/>
    <property type="match status" value="1"/>
</dbReference>
<keyword evidence="7" id="KW-1185">Reference proteome</keyword>
<dbReference type="InterPro" id="IPR051019">
    <property type="entry name" value="VLCFA-Steroid_DH"/>
</dbReference>
<evidence type="ECO:0000313" key="7">
    <source>
        <dbReference type="Proteomes" id="UP000054408"/>
    </source>
</evidence>
<evidence type="ECO:0000256" key="5">
    <source>
        <dbReference type="SAM" id="Phobius"/>
    </source>
</evidence>
<accession>A0A0L0D7K7</accession>
<keyword evidence="5" id="KW-0472">Membrane</keyword>
<evidence type="ECO:0000256" key="4">
    <source>
        <dbReference type="RuleBase" id="RU000363"/>
    </source>
</evidence>
<dbReference type="PIRSF" id="PIRSF000126">
    <property type="entry name" value="11-beta-HSD1"/>
    <property type="match status" value="1"/>
</dbReference>
<gene>
    <name evidence="6" type="ORF">AMSG_04789</name>
</gene>
<dbReference type="eggNOG" id="ENOG502QRPU">
    <property type="taxonomic scope" value="Eukaryota"/>
</dbReference>
<evidence type="ECO:0000256" key="2">
    <source>
        <dbReference type="ARBA" id="ARBA00022857"/>
    </source>
</evidence>
<comment type="similarity">
    <text evidence="1 4">Belongs to the short-chain dehydrogenases/reductases (SDR) family.</text>
</comment>
<dbReference type="PRINTS" id="PR00080">
    <property type="entry name" value="SDRFAMILY"/>
</dbReference>
<evidence type="ECO:0000256" key="3">
    <source>
        <dbReference type="ARBA" id="ARBA00023002"/>
    </source>
</evidence>
<dbReference type="PRINTS" id="PR00081">
    <property type="entry name" value="GDHRDH"/>
</dbReference>
<dbReference type="RefSeq" id="XP_013758464.1">
    <property type="nucleotide sequence ID" value="XM_013903010.1"/>
</dbReference>
<protein>
    <submittedName>
        <fullName evidence="6">Beta-keto acyl reductase</fullName>
    </submittedName>
</protein>
<dbReference type="FunFam" id="3.40.50.720:FF:000137">
    <property type="entry name" value="Hydroxysteroid (17-beta) dehydrogenase 3"/>
    <property type="match status" value="1"/>
</dbReference>
<dbReference type="GeneID" id="25564315"/>
<organism evidence="6 7">
    <name type="scientific">Thecamonas trahens ATCC 50062</name>
    <dbReference type="NCBI Taxonomy" id="461836"/>
    <lineage>
        <taxon>Eukaryota</taxon>
        <taxon>Apusozoa</taxon>
        <taxon>Apusomonadida</taxon>
        <taxon>Apusomonadidae</taxon>
        <taxon>Thecamonas</taxon>
    </lineage>
</organism>